<dbReference type="EMBL" id="GHBP01005403">
    <property type="protein sequence ID" value="NDJ93872.1"/>
    <property type="molecule type" value="Transcribed_RNA"/>
</dbReference>
<reference evidence="4" key="1">
    <citation type="submission" date="2018-11" db="EMBL/GenBank/DDBJ databases">
        <title>Henneguya salminicola genome and transcriptome.</title>
        <authorList>
            <person name="Yahalomi D."/>
            <person name="Atkinson S.D."/>
            <person name="Neuhof M."/>
            <person name="Chang E.S."/>
            <person name="Philippe H."/>
            <person name="Cartwright P."/>
            <person name="Bartholomew J.L."/>
            <person name="Huchon D."/>
        </authorList>
    </citation>
    <scope>NUCLEOTIDE SEQUENCE</scope>
    <source>
        <strain evidence="4">Hz1</strain>
        <tissue evidence="4">Whole</tissue>
    </source>
</reference>
<protein>
    <submittedName>
        <fullName evidence="4">Rho guanine nucleotide exchange factor 6 (Trinotate prediction)</fullName>
    </submittedName>
</protein>
<evidence type="ECO:0000313" key="4">
    <source>
        <dbReference type="EMBL" id="NDJ93872.1"/>
    </source>
</evidence>
<dbReference type="SUPFAM" id="SSF50044">
    <property type="entry name" value="SH3-domain"/>
    <property type="match status" value="1"/>
</dbReference>
<dbReference type="SMART" id="SM00326">
    <property type="entry name" value="SH3"/>
    <property type="match status" value="1"/>
</dbReference>
<dbReference type="AlphaFoldDB" id="A0A6G3MIK4"/>
<dbReference type="PROSITE" id="PS50002">
    <property type="entry name" value="SH3"/>
    <property type="match status" value="1"/>
</dbReference>
<organism evidence="4">
    <name type="scientific">Henneguya salminicola</name>
    <name type="common">Myxosporean</name>
    <dbReference type="NCBI Taxonomy" id="69463"/>
    <lineage>
        <taxon>Eukaryota</taxon>
        <taxon>Metazoa</taxon>
        <taxon>Cnidaria</taxon>
        <taxon>Myxozoa</taxon>
        <taxon>Myxosporea</taxon>
        <taxon>Bivalvulida</taxon>
        <taxon>Platysporina</taxon>
        <taxon>Myxobolidae</taxon>
        <taxon>Henneguya</taxon>
    </lineage>
</organism>
<name>A0A6G3MIK4_HENSL</name>
<feature type="domain" description="SH3" evidence="3">
    <location>
        <begin position="6"/>
        <end position="65"/>
    </location>
</feature>
<evidence type="ECO:0000256" key="2">
    <source>
        <dbReference type="PROSITE-ProRule" id="PRU00192"/>
    </source>
</evidence>
<proteinExistence type="predicted"/>
<dbReference type="InterPro" id="IPR001452">
    <property type="entry name" value="SH3_domain"/>
</dbReference>
<sequence>MIRLLENHQLGYVTHAFVSCKSDELELLPNEVIVFSKENTGGWTYGFYMGRTGWLPLSYVQNIDENFLSKKSSTTYLNRSSPDSYDYSIQSLTRNEKDFIKDFKQKFGTICTDFTSKTLCSKIDSSLILMLCERFIRIYENFTGLLEKEAKFHKNLT</sequence>
<dbReference type="PROSITE" id="PS51257">
    <property type="entry name" value="PROKAR_LIPOPROTEIN"/>
    <property type="match status" value="1"/>
</dbReference>
<evidence type="ECO:0000259" key="3">
    <source>
        <dbReference type="PROSITE" id="PS50002"/>
    </source>
</evidence>
<accession>A0A6G3MIK4</accession>
<keyword evidence="1 2" id="KW-0728">SH3 domain</keyword>
<dbReference type="Pfam" id="PF14604">
    <property type="entry name" value="SH3_9"/>
    <property type="match status" value="1"/>
</dbReference>
<dbReference type="Gene3D" id="2.30.30.40">
    <property type="entry name" value="SH3 Domains"/>
    <property type="match status" value="1"/>
</dbReference>
<evidence type="ECO:0000256" key="1">
    <source>
        <dbReference type="ARBA" id="ARBA00022443"/>
    </source>
</evidence>
<dbReference type="InterPro" id="IPR036028">
    <property type="entry name" value="SH3-like_dom_sf"/>
</dbReference>